<organism evidence="2 3">
    <name type="scientific">Desulfovibrio subterraneus</name>
    <dbReference type="NCBI Taxonomy" id="2718620"/>
    <lineage>
        <taxon>Bacteria</taxon>
        <taxon>Pseudomonadati</taxon>
        <taxon>Thermodesulfobacteriota</taxon>
        <taxon>Desulfovibrionia</taxon>
        <taxon>Desulfovibrionales</taxon>
        <taxon>Desulfovibrionaceae</taxon>
        <taxon>Desulfovibrio</taxon>
    </lineage>
</organism>
<accession>A0A7J0BLD1</accession>
<comment type="caution">
    <text evidence="2">The sequence shown here is derived from an EMBL/GenBank/DDBJ whole genome shotgun (WGS) entry which is preliminary data.</text>
</comment>
<name>A0A7J0BLD1_9BACT</name>
<dbReference type="Gene3D" id="6.20.150.10">
    <property type="match status" value="1"/>
</dbReference>
<evidence type="ECO:0000313" key="2">
    <source>
        <dbReference type="EMBL" id="GFM34032.1"/>
    </source>
</evidence>
<feature type="domain" description="Gp5/Type VI secretion system Vgr protein OB-fold" evidence="1">
    <location>
        <begin position="20"/>
        <end position="85"/>
    </location>
</feature>
<evidence type="ECO:0000259" key="1">
    <source>
        <dbReference type="Pfam" id="PF04717"/>
    </source>
</evidence>
<reference evidence="2 3" key="1">
    <citation type="submission" date="2020-05" db="EMBL/GenBank/DDBJ databases">
        <title>Draft genome sequence of Desulfovibrio sp. strain HN2T.</title>
        <authorList>
            <person name="Ueno A."/>
            <person name="Tamazawa S."/>
            <person name="Tamamura S."/>
            <person name="Murakami T."/>
            <person name="Kiyama T."/>
            <person name="Inomata H."/>
            <person name="Amano Y."/>
            <person name="Miyakawa K."/>
            <person name="Tamaki H."/>
            <person name="Naganuma T."/>
            <person name="Kaneko K."/>
        </authorList>
    </citation>
    <scope>NUCLEOTIDE SEQUENCE [LARGE SCALE GENOMIC DNA]</scope>
    <source>
        <strain evidence="2 3">HN2</strain>
    </source>
</reference>
<dbReference type="InterPro" id="IPR006531">
    <property type="entry name" value="Gp5/Vgr_OB"/>
</dbReference>
<gene>
    <name evidence="2" type="ORF">DSM101010T_23970</name>
</gene>
<evidence type="ECO:0000313" key="3">
    <source>
        <dbReference type="Proteomes" id="UP000503840"/>
    </source>
</evidence>
<dbReference type="EMBL" id="BLVO01000013">
    <property type="protein sequence ID" value="GFM34032.1"/>
    <property type="molecule type" value="Genomic_DNA"/>
</dbReference>
<sequence length="223" mass="23437">MQRYQMAEMDRRLANLIRWGTIEAADYEAARVRVRCGAVVTDWLPWVTARAGGDVSWWAPEVGEQVLILSPSGETGQGVALVGVFQAAHPAPANTPDVARMVFKDGAVIEYDRAAHTLAATIPGDVSVQATGSIDAKAGKNATIEAGSRVFLTAPQIVVEGTLTTAGGHDDAGNTIGQEYKHADTEHTGSYTLQGDMVVTGNATVNGSMTVTGALRYGSLVPL</sequence>
<proteinExistence type="predicted"/>
<protein>
    <recommendedName>
        <fullName evidence="1">Gp5/Type VI secretion system Vgr protein OB-fold domain-containing protein</fullName>
    </recommendedName>
</protein>
<keyword evidence="3" id="KW-1185">Reference proteome</keyword>
<dbReference type="Proteomes" id="UP000503840">
    <property type="component" value="Unassembled WGS sequence"/>
</dbReference>
<dbReference type="AlphaFoldDB" id="A0A7J0BLD1"/>
<dbReference type="Gene3D" id="2.40.50.230">
    <property type="entry name" value="Gp5 N-terminal domain"/>
    <property type="match status" value="1"/>
</dbReference>
<dbReference type="InterPro" id="IPR013046">
    <property type="entry name" value="GpV/Gp45"/>
</dbReference>
<dbReference type="RefSeq" id="WP_174405662.1">
    <property type="nucleotide sequence ID" value="NZ_BLVO01000013.1"/>
</dbReference>
<dbReference type="NCBIfam" id="TIGR01644">
    <property type="entry name" value="phage_P2_V"/>
    <property type="match status" value="1"/>
</dbReference>
<dbReference type="Pfam" id="PF04717">
    <property type="entry name" value="Phage_base_V"/>
    <property type="match status" value="1"/>
</dbReference>
<dbReference type="InterPro" id="IPR037026">
    <property type="entry name" value="Vgr_OB-fold_dom_sf"/>
</dbReference>